<organism evidence="1">
    <name type="scientific">Manihot esculenta</name>
    <name type="common">Cassava</name>
    <name type="synonym">Jatropha manihot</name>
    <dbReference type="NCBI Taxonomy" id="3983"/>
    <lineage>
        <taxon>Eukaryota</taxon>
        <taxon>Viridiplantae</taxon>
        <taxon>Streptophyta</taxon>
        <taxon>Embryophyta</taxon>
        <taxon>Tracheophyta</taxon>
        <taxon>Spermatophyta</taxon>
        <taxon>Magnoliopsida</taxon>
        <taxon>eudicotyledons</taxon>
        <taxon>Gunneridae</taxon>
        <taxon>Pentapetalae</taxon>
        <taxon>rosids</taxon>
        <taxon>fabids</taxon>
        <taxon>Malpighiales</taxon>
        <taxon>Euphorbiaceae</taxon>
        <taxon>Crotonoideae</taxon>
        <taxon>Manihoteae</taxon>
        <taxon>Manihot</taxon>
    </lineage>
</organism>
<proteinExistence type="predicted"/>
<dbReference type="AlphaFoldDB" id="A0A2C9U895"/>
<reference evidence="1" key="1">
    <citation type="submission" date="2016-02" db="EMBL/GenBank/DDBJ databases">
        <title>WGS assembly of Manihot esculenta.</title>
        <authorList>
            <person name="Bredeson J.V."/>
            <person name="Prochnik S.E."/>
            <person name="Lyons J.B."/>
            <person name="Schmutz J."/>
            <person name="Grimwood J."/>
            <person name="Vrebalov J."/>
            <person name="Bart R.S."/>
            <person name="Amuge T."/>
            <person name="Ferguson M.E."/>
            <person name="Green R."/>
            <person name="Putnam N."/>
            <person name="Stites J."/>
            <person name="Rounsley S."/>
            <person name="Rokhsar D.S."/>
        </authorList>
    </citation>
    <scope>NUCLEOTIDE SEQUENCE [LARGE SCALE GENOMIC DNA]</scope>
    <source>
        <tissue evidence="1">Leaf</tissue>
    </source>
</reference>
<evidence type="ECO:0000313" key="1">
    <source>
        <dbReference type="EMBL" id="OAY25744.1"/>
    </source>
</evidence>
<dbReference type="EMBL" id="CM004403">
    <property type="protein sequence ID" value="OAY25744.1"/>
    <property type="molecule type" value="Genomic_DNA"/>
</dbReference>
<gene>
    <name evidence="1" type="ORF">MANES_17G116500</name>
</gene>
<accession>A0A2C9U895</accession>
<name>A0A2C9U895_MANES</name>
<protein>
    <submittedName>
        <fullName evidence="1">Uncharacterized protein</fullName>
    </submittedName>
</protein>
<sequence length="99" mass="10886">MESSFAALVLDDEDGDDLDLKTVAVEVQPDTNQLVVVGCVLTDKIVNFGTTRNTLSNLLRSGNGVLDGSPWTFNNHLILFHQLQPGDDPFTIQFIHALF</sequence>